<sequence>MLRRLVGSTWRQSSRLLSCRSYHLFQHSEYKPFQQLQQHAPSLSMNGQAIQPLYQPAEFYHELKQRILTAKDRVFIAALYIGQSEKELIDTIHTALLQSSKLQVHIVIDGLRGTRITKDASSLTLLAPLVQQFPDRFRVSMYHTPDLNGVLKQAIPPRFNESIGLMHLKVYGFDDAVMLSGANLSTDYFTNRQDRYMLFHDGRLSDYYAQLLETVGSFSYQLTTRSQLTMADNMVDPVKQSRLFKKQARQKLQAFLQEQQDHFANYSNLSRENKHHDTVLFPVIQMGPFGIRQDEQMTLGLLNVAHQQGNLGSPWTIDLTSGYFNFTNQYKRVILNTNAQFHFLTASPEANGFYRSRGVSRFLPPAYTYIERQFYDQVNRSGKQDSIRIEEYNRPGWTYHAKGLWAYLRDQSLPSLTMIGSPNFGHRSSHRDLEAQSVIVTSNTSLQEALHKEVEQLHEYSTIVSKETFAQPDRRVPHGVKIAAKLVKTML</sequence>
<evidence type="ECO:0000256" key="9">
    <source>
        <dbReference type="ARBA" id="ARBA00048586"/>
    </source>
</evidence>
<name>A0A1X2GIQ4_9FUNG</name>
<dbReference type="Gene3D" id="3.30.870.10">
    <property type="entry name" value="Endonuclease Chain A"/>
    <property type="match status" value="2"/>
</dbReference>
<comment type="caution">
    <text evidence="12">The sequence shown here is derived from an EMBL/GenBank/DDBJ whole genome shotgun (WGS) entry which is preliminary data.</text>
</comment>
<dbReference type="UniPathway" id="UPA00084">
    <property type="reaction ID" value="UER00503"/>
</dbReference>
<dbReference type="EC" id="2.7.8.5" evidence="10"/>
<accession>A0A1X2GIQ4</accession>
<dbReference type="PIRSF" id="PIRSF000850">
    <property type="entry name" value="Phospholipase_D_PSS"/>
    <property type="match status" value="1"/>
</dbReference>
<keyword evidence="6 10" id="KW-0443">Lipid metabolism</keyword>
<keyword evidence="10" id="KW-0496">Mitochondrion</keyword>
<dbReference type="PANTHER" id="PTHR12586">
    <property type="entry name" value="CDP-DIACYLGLYCEROL--SERINE O-PHOSPHATIDYLTRANSFERASE"/>
    <property type="match status" value="1"/>
</dbReference>
<dbReference type="PANTHER" id="PTHR12586:SF1">
    <property type="entry name" value="CDP-DIACYLGLYCEROL--GLYCEROL-3-PHOSPHATE 3-PHOSPHATIDYLTRANSFERASE, MITOCHONDRIAL"/>
    <property type="match status" value="1"/>
</dbReference>
<dbReference type="Proteomes" id="UP000242146">
    <property type="component" value="Unassembled WGS sequence"/>
</dbReference>
<dbReference type="AlphaFoldDB" id="A0A1X2GIQ4"/>
<keyword evidence="3 10" id="KW-0444">Lipid biosynthesis</keyword>
<keyword evidence="4 10" id="KW-0808">Transferase</keyword>
<comment type="similarity">
    <text evidence="2 10">Belongs to the CDP-alcohol phosphatidyltransferase class-II family.</text>
</comment>
<dbReference type="GO" id="GO:0005524">
    <property type="term" value="F:ATP binding"/>
    <property type="evidence" value="ECO:0007669"/>
    <property type="project" value="UniProtKB-KW"/>
</dbReference>
<evidence type="ECO:0000313" key="12">
    <source>
        <dbReference type="EMBL" id="ORX53999.1"/>
    </source>
</evidence>
<evidence type="ECO:0000256" key="2">
    <source>
        <dbReference type="ARBA" id="ARBA00010682"/>
    </source>
</evidence>
<keyword evidence="8 10" id="KW-1208">Phospholipid metabolism</keyword>
<dbReference type="InterPro" id="IPR025202">
    <property type="entry name" value="PLD-like_dom"/>
</dbReference>
<comment type="pathway">
    <text evidence="1 10">Phospholipid metabolism; phosphatidylglycerol biosynthesis; phosphatidylglycerol from CDP-diacylglycerol: step 1/2.</text>
</comment>
<evidence type="ECO:0000313" key="13">
    <source>
        <dbReference type="Proteomes" id="UP000242146"/>
    </source>
</evidence>
<dbReference type="CDD" id="cd09137">
    <property type="entry name" value="PLDc_PGS1_euk_2"/>
    <property type="match status" value="1"/>
</dbReference>
<keyword evidence="13" id="KW-1185">Reference proteome</keyword>
<evidence type="ECO:0000256" key="7">
    <source>
        <dbReference type="ARBA" id="ARBA00023209"/>
    </source>
</evidence>
<dbReference type="GO" id="GO:0032049">
    <property type="term" value="P:cardiolipin biosynthetic process"/>
    <property type="evidence" value="ECO:0007669"/>
    <property type="project" value="EnsemblFungi"/>
</dbReference>
<dbReference type="CDD" id="cd09135">
    <property type="entry name" value="PLDc_PGS1_euk_1"/>
    <property type="match status" value="1"/>
</dbReference>
<organism evidence="12 13">
    <name type="scientific">Hesseltinella vesiculosa</name>
    <dbReference type="NCBI Taxonomy" id="101127"/>
    <lineage>
        <taxon>Eukaryota</taxon>
        <taxon>Fungi</taxon>
        <taxon>Fungi incertae sedis</taxon>
        <taxon>Mucoromycota</taxon>
        <taxon>Mucoromycotina</taxon>
        <taxon>Mucoromycetes</taxon>
        <taxon>Mucorales</taxon>
        <taxon>Cunninghamellaceae</taxon>
        <taxon>Hesseltinella</taxon>
    </lineage>
</organism>
<reference evidence="12 13" key="1">
    <citation type="submission" date="2016-07" db="EMBL/GenBank/DDBJ databases">
        <title>Pervasive Adenine N6-methylation of Active Genes in Fungi.</title>
        <authorList>
            <consortium name="DOE Joint Genome Institute"/>
            <person name="Mondo S.J."/>
            <person name="Dannebaum R.O."/>
            <person name="Kuo R.C."/>
            <person name="Labutti K."/>
            <person name="Haridas S."/>
            <person name="Kuo A."/>
            <person name="Salamov A."/>
            <person name="Ahrendt S.R."/>
            <person name="Lipzen A."/>
            <person name="Sullivan W."/>
            <person name="Andreopoulos W.B."/>
            <person name="Clum A."/>
            <person name="Lindquist E."/>
            <person name="Daum C."/>
            <person name="Ramamoorthy G.K."/>
            <person name="Gryganskyi A."/>
            <person name="Culley D."/>
            <person name="Magnuson J.K."/>
            <person name="James T.Y."/>
            <person name="O'Malley M.A."/>
            <person name="Stajich J.E."/>
            <person name="Spatafora J.W."/>
            <person name="Visel A."/>
            <person name="Grigoriev I.V."/>
        </authorList>
    </citation>
    <scope>NUCLEOTIDE SEQUENCE [LARGE SCALE GENOMIC DNA]</scope>
    <source>
        <strain evidence="12 13">NRRL 3301</strain>
    </source>
</reference>
<dbReference type="InterPro" id="IPR016270">
    <property type="entry name" value="PGS1"/>
</dbReference>
<evidence type="ECO:0000256" key="6">
    <source>
        <dbReference type="ARBA" id="ARBA00023098"/>
    </source>
</evidence>
<comment type="subcellular location">
    <subcellularLocation>
        <location evidence="10">Mitochondrion</location>
    </subcellularLocation>
</comment>
<dbReference type="OrthoDB" id="10250191at2759"/>
<dbReference type="GO" id="GO:0031966">
    <property type="term" value="C:mitochondrial membrane"/>
    <property type="evidence" value="ECO:0007669"/>
    <property type="project" value="EnsemblFungi"/>
</dbReference>
<protein>
    <recommendedName>
        <fullName evidence="10">CDP-diacylglycerol--glycerol-3-phosphate 3-phosphatidyltransferase</fullName>
        <ecNumber evidence="10">2.7.8.5</ecNumber>
    </recommendedName>
</protein>
<dbReference type="InterPro" id="IPR001736">
    <property type="entry name" value="PLipase_D/transphosphatidylase"/>
</dbReference>
<dbReference type="STRING" id="101127.A0A1X2GIQ4"/>
<comment type="function">
    <text evidence="10">Functions in the biosynthesis of the anionic phospholipids phosphatidylglycerol and cardiolipin.</text>
</comment>
<dbReference type="PROSITE" id="PS50035">
    <property type="entry name" value="PLD"/>
    <property type="match status" value="1"/>
</dbReference>
<evidence type="ECO:0000256" key="4">
    <source>
        <dbReference type="ARBA" id="ARBA00022679"/>
    </source>
</evidence>
<keyword evidence="10" id="KW-0067">ATP-binding</keyword>
<feature type="domain" description="PLD phosphodiesterase" evidence="11">
    <location>
        <begin position="162"/>
        <end position="188"/>
    </location>
</feature>
<keyword evidence="7 10" id="KW-0594">Phospholipid biosynthesis</keyword>
<dbReference type="SUPFAM" id="SSF56024">
    <property type="entry name" value="Phospholipase D/nuclease"/>
    <property type="match status" value="1"/>
</dbReference>
<evidence type="ECO:0000256" key="3">
    <source>
        <dbReference type="ARBA" id="ARBA00022516"/>
    </source>
</evidence>
<keyword evidence="10" id="KW-0547">Nucleotide-binding</keyword>
<comment type="catalytic activity">
    <reaction evidence="9 10">
        <text>a CDP-1,2-diacyl-sn-glycerol + sn-glycerol 3-phosphate = a 1,2-diacyl-sn-glycero-3-phospho-(1'-sn-glycero-3'-phosphate) + CMP + H(+)</text>
        <dbReference type="Rhea" id="RHEA:12593"/>
        <dbReference type="ChEBI" id="CHEBI:15378"/>
        <dbReference type="ChEBI" id="CHEBI:57597"/>
        <dbReference type="ChEBI" id="CHEBI:58332"/>
        <dbReference type="ChEBI" id="CHEBI:60110"/>
        <dbReference type="ChEBI" id="CHEBI:60377"/>
        <dbReference type="EC" id="2.7.8.5"/>
    </reaction>
</comment>
<evidence type="ECO:0000256" key="10">
    <source>
        <dbReference type="RuleBase" id="RU365024"/>
    </source>
</evidence>
<dbReference type="Pfam" id="PF13091">
    <property type="entry name" value="PLDc_2"/>
    <property type="match status" value="1"/>
</dbReference>
<evidence type="ECO:0000259" key="11">
    <source>
        <dbReference type="PROSITE" id="PS50035"/>
    </source>
</evidence>
<keyword evidence="5" id="KW-0677">Repeat</keyword>
<dbReference type="GO" id="GO:0008444">
    <property type="term" value="F:CDP-diacylglycerol-glycerol-3-phosphate 3-phosphatidyltransferase activity"/>
    <property type="evidence" value="ECO:0007669"/>
    <property type="project" value="UniProtKB-EC"/>
</dbReference>
<evidence type="ECO:0000256" key="1">
    <source>
        <dbReference type="ARBA" id="ARBA00005042"/>
    </source>
</evidence>
<gene>
    <name evidence="12" type="ORF">DM01DRAFT_1335850</name>
</gene>
<proteinExistence type="inferred from homology"/>
<evidence type="ECO:0000256" key="8">
    <source>
        <dbReference type="ARBA" id="ARBA00023264"/>
    </source>
</evidence>
<evidence type="ECO:0000256" key="5">
    <source>
        <dbReference type="ARBA" id="ARBA00022737"/>
    </source>
</evidence>
<dbReference type="EMBL" id="MCGT01000014">
    <property type="protein sequence ID" value="ORX53999.1"/>
    <property type="molecule type" value="Genomic_DNA"/>
</dbReference>